<sequence length="230" mass="25502">MDNATNRYGTAQAEFTLPGRFLYVISLLHSDGGIYLTACDSVEFCILHPPSVQPTALSAAPSPAVCAFVTFTQVESMPKFSISTSVDSAWNTAFRVPSFRHLAIWPIMDRHRLWISGSSRHCAPIRTIKSIPLSFIQLSFYGHPRFPVSSGGSNGLVCSHCSFVNSYPFMLVASHSLVSCSILIFGRTKDMVWKLIFSEYILGLPTDRIDCVNGVTLRGFPVSRGREEWE</sequence>
<protein>
    <submittedName>
        <fullName evidence="1">Uncharacterized protein</fullName>
    </submittedName>
</protein>
<reference evidence="1 2" key="1">
    <citation type="submission" date="2015-09" db="EMBL/GenBank/DDBJ databases">
        <authorList>
            <consortium name="Pathogen Informatics"/>
        </authorList>
    </citation>
    <scope>NUCLEOTIDE SEQUENCE [LARGE SCALE GENOMIC DNA]</scope>
    <source>
        <strain evidence="1 2">2789STDY5608854</strain>
    </source>
</reference>
<accession>A0A174AV44</accession>
<dbReference type="AlphaFoldDB" id="A0A174AV44"/>
<name>A0A174AV44_FLAPL</name>
<dbReference type="Proteomes" id="UP000095746">
    <property type="component" value="Unassembled WGS sequence"/>
</dbReference>
<gene>
    <name evidence="1" type="ORF">ERS852411_00681</name>
</gene>
<organism evidence="1 2">
    <name type="scientific">Flavonifractor plautii</name>
    <name type="common">Fusobacterium plautii</name>
    <dbReference type="NCBI Taxonomy" id="292800"/>
    <lineage>
        <taxon>Bacteria</taxon>
        <taxon>Bacillati</taxon>
        <taxon>Bacillota</taxon>
        <taxon>Clostridia</taxon>
        <taxon>Eubacteriales</taxon>
        <taxon>Oscillospiraceae</taxon>
        <taxon>Flavonifractor</taxon>
    </lineage>
</organism>
<dbReference type="EMBL" id="CYZT01000025">
    <property type="protein sequence ID" value="CUN91356.1"/>
    <property type="molecule type" value="Genomic_DNA"/>
</dbReference>
<proteinExistence type="predicted"/>
<evidence type="ECO:0000313" key="2">
    <source>
        <dbReference type="Proteomes" id="UP000095746"/>
    </source>
</evidence>
<evidence type="ECO:0000313" key="1">
    <source>
        <dbReference type="EMBL" id="CUN91356.1"/>
    </source>
</evidence>